<gene>
    <name evidence="3" type="ORF">EC912_10233</name>
</gene>
<dbReference type="InterPro" id="IPR027417">
    <property type="entry name" value="P-loop_NTPase"/>
</dbReference>
<dbReference type="AlphaFoldDB" id="A0A4R3YT67"/>
<keyword evidence="4" id="KW-1185">Reference proteome</keyword>
<dbReference type="Proteomes" id="UP000295645">
    <property type="component" value="Unassembled WGS sequence"/>
</dbReference>
<dbReference type="GO" id="GO:0030488">
    <property type="term" value="P:tRNA methylation"/>
    <property type="evidence" value="ECO:0007669"/>
    <property type="project" value="TreeGrafter"/>
</dbReference>
<feature type="transmembrane region" description="Helical" evidence="1">
    <location>
        <begin position="42"/>
        <end position="65"/>
    </location>
</feature>
<dbReference type="Pfam" id="PF01926">
    <property type="entry name" value="MMR_HSR1"/>
    <property type="match status" value="1"/>
</dbReference>
<proteinExistence type="predicted"/>
<organism evidence="3 4">
    <name type="scientific">Luteibacter rhizovicinus</name>
    <dbReference type="NCBI Taxonomy" id="242606"/>
    <lineage>
        <taxon>Bacteria</taxon>
        <taxon>Pseudomonadati</taxon>
        <taxon>Pseudomonadota</taxon>
        <taxon>Gammaproteobacteria</taxon>
        <taxon>Lysobacterales</taxon>
        <taxon>Rhodanobacteraceae</taxon>
        <taxon>Luteibacter</taxon>
    </lineage>
</organism>
<dbReference type="SUPFAM" id="SSF52540">
    <property type="entry name" value="P-loop containing nucleoside triphosphate hydrolases"/>
    <property type="match status" value="1"/>
</dbReference>
<dbReference type="GO" id="GO:0005737">
    <property type="term" value="C:cytoplasm"/>
    <property type="evidence" value="ECO:0007669"/>
    <property type="project" value="TreeGrafter"/>
</dbReference>
<evidence type="ECO:0000313" key="3">
    <source>
        <dbReference type="EMBL" id="TCV95690.1"/>
    </source>
</evidence>
<dbReference type="PANTHER" id="PTHR42714:SF2">
    <property type="entry name" value="TRNA MODIFICATION GTPASE GTPBP3, MITOCHONDRIAL"/>
    <property type="match status" value="1"/>
</dbReference>
<dbReference type="InterPro" id="IPR006073">
    <property type="entry name" value="GTP-bd"/>
</dbReference>
<name>A0A4R3YT67_9GAMM</name>
<keyword evidence="1" id="KW-1133">Transmembrane helix</keyword>
<evidence type="ECO:0000256" key="1">
    <source>
        <dbReference type="SAM" id="Phobius"/>
    </source>
</evidence>
<dbReference type="OrthoDB" id="5940879at2"/>
<dbReference type="EMBL" id="SMCS01000002">
    <property type="protein sequence ID" value="TCV95690.1"/>
    <property type="molecule type" value="Genomic_DNA"/>
</dbReference>
<keyword evidence="1" id="KW-0472">Membrane</keyword>
<dbReference type="RefSeq" id="WP_132141941.1">
    <property type="nucleotide sequence ID" value="NZ_SMCS01000002.1"/>
</dbReference>
<comment type="caution">
    <text evidence="3">The sequence shown here is derived from an EMBL/GenBank/DDBJ whole genome shotgun (WGS) entry which is preliminary data.</text>
</comment>
<dbReference type="GO" id="GO:0002098">
    <property type="term" value="P:tRNA wobble uridine modification"/>
    <property type="evidence" value="ECO:0007669"/>
    <property type="project" value="TreeGrafter"/>
</dbReference>
<evidence type="ECO:0000259" key="2">
    <source>
        <dbReference type="Pfam" id="PF01926"/>
    </source>
</evidence>
<protein>
    <recommendedName>
        <fullName evidence="2">G domain-containing protein</fullName>
    </recommendedName>
</protein>
<accession>A0A4R3YT67</accession>
<keyword evidence="1" id="KW-0812">Transmembrane</keyword>
<dbReference type="GO" id="GO:0005525">
    <property type="term" value="F:GTP binding"/>
    <property type="evidence" value="ECO:0007669"/>
    <property type="project" value="InterPro"/>
</dbReference>
<dbReference type="Gene3D" id="3.40.50.300">
    <property type="entry name" value="P-loop containing nucleotide triphosphate hydrolases"/>
    <property type="match status" value="1"/>
</dbReference>
<dbReference type="PANTHER" id="PTHR42714">
    <property type="entry name" value="TRNA MODIFICATION GTPASE GTPBP3"/>
    <property type="match status" value="1"/>
</dbReference>
<reference evidence="3 4" key="1">
    <citation type="submission" date="2019-03" db="EMBL/GenBank/DDBJ databases">
        <title>Above-ground endophytic microbial communities from plants in different locations in the United States.</title>
        <authorList>
            <person name="Frank C."/>
        </authorList>
    </citation>
    <scope>NUCLEOTIDE SEQUENCE [LARGE SCALE GENOMIC DNA]</scope>
    <source>
        <strain evidence="3 4">LP_13_YM</strain>
    </source>
</reference>
<feature type="domain" description="G" evidence="2">
    <location>
        <begin position="117"/>
        <end position="227"/>
    </location>
</feature>
<sequence>MSRRMRLLISAIGLAALAWLVLAAFDRLLSLAQRYMTLPEALRIVIAVILAIFLIAGGGVLWWLFGRHPARRPVSAPDRSTLETRIEAVSRLGGDTGDLSAELRELDRRRAGERVYVALFGDISTGKSSLVAALCPGTSPPSDVLGGTTREVGHYEGQLPDGRPLTLADVPGSHEADGEAVERMARDEVLRAHAVVYLCAGDLSRTQAADVRWLGDFGKPMLLALNKADQWTDAERATLTARLRTQADGIPDTVIAISAGGTERFTRELADGTIEQVQRQRRPQLAPLYDALDRVLAPGAEGLEAQRQNAVLAGLHQKTGEREAEVRAAEASRIVTRYSRRAIVGAMAAVAPGSDLLIQGVLAAGLVRALAALYDVRVSDVQVEELVRQARLTLRTGTSIVLAIAGNALKAFPGLGTLGGGVLHAFAYALVFDSLGKALAASLAQCQTLDQRDATDRMKDLLQDEDGSRLRRLAALTSDALRNKDAM</sequence>
<evidence type="ECO:0000313" key="4">
    <source>
        <dbReference type="Proteomes" id="UP000295645"/>
    </source>
</evidence>